<evidence type="ECO:0000256" key="1">
    <source>
        <dbReference type="SAM" id="SignalP"/>
    </source>
</evidence>
<reference evidence="4 5" key="1">
    <citation type="submission" date="2019-02" db="EMBL/GenBank/DDBJ databases">
        <title>Deep-cultivation of Planctomycetes and their phenomic and genomic characterization uncovers novel biology.</title>
        <authorList>
            <person name="Wiegand S."/>
            <person name="Jogler M."/>
            <person name="Boedeker C."/>
            <person name="Pinto D."/>
            <person name="Vollmers J."/>
            <person name="Rivas-Marin E."/>
            <person name="Kohn T."/>
            <person name="Peeters S.H."/>
            <person name="Heuer A."/>
            <person name="Rast P."/>
            <person name="Oberbeckmann S."/>
            <person name="Bunk B."/>
            <person name="Jeske O."/>
            <person name="Meyerdierks A."/>
            <person name="Storesund J.E."/>
            <person name="Kallscheuer N."/>
            <person name="Luecker S."/>
            <person name="Lage O.M."/>
            <person name="Pohl T."/>
            <person name="Merkel B.J."/>
            <person name="Hornburger P."/>
            <person name="Mueller R.-W."/>
            <person name="Bruemmer F."/>
            <person name="Labrenz M."/>
            <person name="Spormann A.M."/>
            <person name="Op den Camp H."/>
            <person name="Overmann J."/>
            <person name="Amann R."/>
            <person name="Jetten M.S.M."/>
            <person name="Mascher T."/>
            <person name="Medema M.H."/>
            <person name="Devos D.P."/>
            <person name="Kaster A.-K."/>
            <person name="Ovreas L."/>
            <person name="Rohde M."/>
            <person name="Galperin M.Y."/>
            <person name="Jogler C."/>
        </authorList>
    </citation>
    <scope>NUCLEOTIDE SEQUENCE [LARGE SCALE GENOMIC DNA]</scope>
    <source>
        <strain evidence="4 5">ETA_A8</strain>
    </source>
</reference>
<dbReference type="Pfam" id="PF07587">
    <property type="entry name" value="PSD1"/>
    <property type="match status" value="1"/>
</dbReference>
<dbReference type="InterPro" id="IPR011444">
    <property type="entry name" value="DUF1549"/>
</dbReference>
<feature type="signal peptide" evidence="1">
    <location>
        <begin position="1"/>
        <end position="25"/>
    </location>
</feature>
<feature type="domain" description="DUF1549" evidence="2">
    <location>
        <begin position="40"/>
        <end position="224"/>
    </location>
</feature>
<protein>
    <recommendedName>
        <fullName evidence="6">DUF1549 domain-containing protein</fullName>
    </recommendedName>
</protein>
<keyword evidence="1" id="KW-0732">Signal</keyword>
<dbReference type="InterPro" id="IPR022655">
    <property type="entry name" value="DUF1553"/>
</dbReference>
<dbReference type="KEGG" id="aagg:ETAA8_52040"/>
<name>A0A517YIP3_9BACT</name>
<proteinExistence type="predicted"/>
<dbReference type="AlphaFoldDB" id="A0A517YIP3"/>
<feature type="domain" description="DUF1553" evidence="3">
    <location>
        <begin position="272"/>
        <end position="387"/>
    </location>
</feature>
<sequence length="522" mass="57965" precursor="true">MHLSSLRMAIYACVPCLAIALTATAQEHDAANARAAMIRQIDRRIDETLAKAQLAAAEEADDAEFLRRAHLDLTGVIPRVAEVRRFLADQRPDKRAQLIDDLLASPAHANHLANLWRSIMLPGGISLEQINSVVGVQNWLRQRFIENLRYDNLVSELLVATAGDDAGPALYYTSLNLAPEKLASSTARIFLGLQIECAECHDHPTDQWKQADFWGYASFFAQLQRPENNLPGMQARLIDLETGDVKIPNTESIVPPKFPSGRNPAPDELGSRRMKLAVWMASRDNPYLARAAVNRGWAILFGRGLVEPVDDLGPHNPASHPELLDELTQYFIDTGFDLRELLRTLAQTKTYQRTSRWTSVEVPPELYAHMPVKALSAEQLYDSLNRVLVRRGQGDMPGLNVRSPLLDPQRQQFLAKMQGQGRSPLEYQAGVLQALTLLNGVDLTEATTAERSPLLLALDAPLFDDGEKLEAMFLATVTRPPTADEGGLFLKHVAARSPSEKNKAWSDLLWAVLNTAEFATNH</sequence>
<dbReference type="PANTHER" id="PTHR35889:SF3">
    <property type="entry name" value="F-BOX DOMAIN-CONTAINING PROTEIN"/>
    <property type="match status" value="1"/>
</dbReference>
<dbReference type="PANTHER" id="PTHR35889">
    <property type="entry name" value="CYCLOINULO-OLIGOSACCHARIDE FRUCTANOTRANSFERASE-RELATED"/>
    <property type="match status" value="1"/>
</dbReference>
<dbReference type="RefSeq" id="WP_202921255.1">
    <property type="nucleotide sequence ID" value="NZ_CP036274.1"/>
</dbReference>
<evidence type="ECO:0008006" key="6">
    <source>
        <dbReference type="Google" id="ProtNLM"/>
    </source>
</evidence>
<evidence type="ECO:0000313" key="5">
    <source>
        <dbReference type="Proteomes" id="UP000315017"/>
    </source>
</evidence>
<accession>A0A517YIP3</accession>
<evidence type="ECO:0000259" key="2">
    <source>
        <dbReference type="Pfam" id="PF07583"/>
    </source>
</evidence>
<gene>
    <name evidence="4" type="ORF">ETAA8_52040</name>
</gene>
<organism evidence="4 5">
    <name type="scientific">Anatilimnocola aggregata</name>
    <dbReference type="NCBI Taxonomy" id="2528021"/>
    <lineage>
        <taxon>Bacteria</taxon>
        <taxon>Pseudomonadati</taxon>
        <taxon>Planctomycetota</taxon>
        <taxon>Planctomycetia</taxon>
        <taxon>Pirellulales</taxon>
        <taxon>Pirellulaceae</taxon>
        <taxon>Anatilimnocola</taxon>
    </lineage>
</organism>
<evidence type="ECO:0000259" key="3">
    <source>
        <dbReference type="Pfam" id="PF07587"/>
    </source>
</evidence>
<feature type="chain" id="PRO_5021934649" description="DUF1549 domain-containing protein" evidence="1">
    <location>
        <begin position="26"/>
        <end position="522"/>
    </location>
</feature>
<dbReference type="Proteomes" id="UP000315017">
    <property type="component" value="Chromosome"/>
</dbReference>
<evidence type="ECO:0000313" key="4">
    <source>
        <dbReference type="EMBL" id="QDU30085.1"/>
    </source>
</evidence>
<keyword evidence="5" id="KW-1185">Reference proteome</keyword>
<dbReference type="EMBL" id="CP036274">
    <property type="protein sequence ID" value="QDU30085.1"/>
    <property type="molecule type" value="Genomic_DNA"/>
</dbReference>
<dbReference type="Pfam" id="PF07583">
    <property type="entry name" value="PSCyt2"/>
    <property type="match status" value="1"/>
</dbReference>